<evidence type="ECO:0008006" key="3">
    <source>
        <dbReference type="Google" id="ProtNLM"/>
    </source>
</evidence>
<dbReference type="AlphaFoldDB" id="A0A4R5V615"/>
<name>A0A4R5V615_9RHOB</name>
<gene>
    <name evidence="1" type="ORF">E1832_11025</name>
</gene>
<evidence type="ECO:0000313" key="1">
    <source>
        <dbReference type="EMBL" id="TDK47410.1"/>
    </source>
</evidence>
<keyword evidence="2" id="KW-1185">Reference proteome</keyword>
<reference evidence="1 2" key="1">
    <citation type="submission" date="2019-03" db="EMBL/GenBank/DDBJ databases">
        <title>Ruegeria lutea sp. nov., a novel strain, isolated from marine sediment, the Masan Bay, South Korea.</title>
        <authorList>
            <person name="Kim J."/>
            <person name="Kim D.-Y."/>
            <person name="Lee S.-S."/>
        </authorList>
    </citation>
    <scope>NUCLEOTIDE SEQUENCE [LARGE SCALE GENOMIC DNA]</scope>
    <source>
        <strain evidence="1 2">318-1</strain>
    </source>
</reference>
<protein>
    <recommendedName>
        <fullName evidence="3">ABC transporter substrate-binding protein</fullName>
    </recommendedName>
</protein>
<dbReference type="OrthoDB" id="7261414at2"/>
<organism evidence="1 2">
    <name type="scientific">Antarcticimicrobium luteum</name>
    <dbReference type="NCBI Taxonomy" id="2547397"/>
    <lineage>
        <taxon>Bacteria</taxon>
        <taxon>Pseudomonadati</taxon>
        <taxon>Pseudomonadota</taxon>
        <taxon>Alphaproteobacteria</taxon>
        <taxon>Rhodobacterales</taxon>
        <taxon>Paracoccaceae</taxon>
        <taxon>Antarcticimicrobium</taxon>
    </lineage>
</organism>
<dbReference type="SUPFAM" id="SSF53850">
    <property type="entry name" value="Periplasmic binding protein-like II"/>
    <property type="match status" value="1"/>
</dbReference>
<proteinExistence type="predicted"/>
<dbReference type="Pfam" id="PF13531">
    <property type="entry name" value="SBP_bac_11"/>
    <property type="match status" value="1"/>
</dbReference>
<dbReference type="Gene3D" id="3.40.190.10">
    <property type="entry name" value="Periplasmic binding protein-like II"/>
    <property type="match status" value="2"/>
</dbReference>
<accession>A0A4R5V615</accession>
<comment type="caution">
    <text evidence="1">The sequence shown here is derived from an EMBL/GenBank/DDBJ whole genome shotgun (WGS) entry which is preliminary data.</text>
</comment>
<dbReference type="EMBL" id="SMUV01000065">
    <property type="protein sequence ID" value="TDK47410.1"/>
    <property type="molecule type" value="Genomic_DNA"/>
</dbReference>
<sequence>MKDMPRLRLSRRSNKITRDLRIFAPVAIQAIMTRLIPRIETAIGLSISPMIDLNPAIPQRISAGEEYDIGLTNPHYARELIAGGHADGASHRAFGRVPLAVGRKAGPETAILGGEQEIKALLRAARSIGYTGTGTSGRTYLDVVERLGLTGVVLPRSRAMGGGEPVASVAAGDTDLAIAPLSTILSTPGLVPAAVFPDKLGTHIDMSIFFSATPRSGAAAAFGFLSASDLDDELRAAGILRFELD</sequence>
<evidence type="ECO:0000313" key="2">
    <source>
        <dbReference type="Proteomes" id="UP000295301"/>
    </source>
</evidence>
<dbReference type="Proteomes" id="UP000295301">
    <property type="component" value="Unassembled WGS sequence"/>
</dbReference>